<dbReference type="PANTHER" id="PTHR33826:SF4">
    <property type="entry name" value="F20B24.21"/>
    <property type="match status" value="1"/>
</dbReference>
<reference evidence="4" key="1">
    <citation type="submission" date="2022-05" db="EMBL/GenBank/DDBJ databases">
        <title>The Musa troglodytarum L. genome provides insights into the mechanism of non-climacteric behaviour and enrichment of carotenoids.</title>
        <authorList>
            <person name="Wang J."/>
        </authorList>
    </citation>
    <scope>NUCLEOTIDE SEQUENCE</scope>
    <source>
        <tissue evidence="4">Leaf</tissue>
    </source>
</reference>
<feature type="region of interest" description="Disordered" evidence="1">
    <location>
        <begin position="402"/>
        <end position="438"/>
    </location>
</feature>
<feature type="region of interest" description="Disordered" evidence="1">
    <location>
        <begin position="520"/>
        <end position="551"/>
    </location>
</feature>
<dbReference type="EMBL" id="CP097510">
    <property type="protein sequence ID" value="URE35645.1"/>
    <property type="molecule type" value="Genomic_DNA"/>
</dbReference>
<keyword evidence="2" id="KW-1133">Transmembrane helix</keyword>
<feature type="compositionally biased region" description="Low complexity" evidence="1">
    <location>
        <begin position="539"/>
        <end position="551"/>
    </location>
</feature>
<dbReference type="InterPro" id="IPR055464">
    <property type="entry name" value="DUF7036"/>
</dbReference>
<name>A0A9E7L2F2_9LILI</name>
<evidence type="ECO:0000313" key="5">
    <source>
        <dbReference type="Proteomes" id="UP001055439"/>
    </source>
</evidence>
<dbReference type="Pfam" id="PF23041">
    <property type="entry name" value="DUF7036"/>
    <property type="match status" value="2"/>
</dbReference>
<feature type="transmembrane region" description="Helical" evidence="2">
    <location>
        <begin position="37"/>
        <end position="59"/>
    </location>
</feature>
<accession>A0A9E7L2F2</accession>
<feature type="region of interest" description="Disordered" evidence="1">
    <location>
        <begin position="460"/>
        <end position="486"/>
    </location>
</feature>
<dbReference type="AlphaFoldDB" id="A0A9E7L2F2"/>
<evidence type="ECO:0000313" key="4">
    <source>
        <dbReference type="EMBL" id="URE35645.1"/>
    </source>
</evidence>
<evidence type="ECO:0000259" key="3">
    <source>
        <dbReference type="Pfam" id="PF23041"/>
    </source>
</evidence>
<feature type="domain" description="DUF7036" evidence="3">
    <location>
        <begin position="294"/>
        <end position="386"/>
    </location>
</feature>
<dbReference type="Proteomes" id="UP001055439">
    <property type="component" value="Chromosome 8"/>
</dbReference>
<organism evidence="4 5">
    <name type="scientific">Musa troglodytarum</name>
    <name type="common">fe'i banana</name>
    <dbReference type="NCBI Taxonomy" id="320322"/>
    <lineage>
        <taxon>Eukaryota</taxon>
        <taxon>Viridiplantae</taxon>
        <taxon>Streptophyta</taxon>
        <taxon>Embryophyta</taxon>
        <taxon>Tracheophyta</taxon>
        <taxon>Spermatophyta</taxon>
        <taxon>Magnoliopsida</taxon>
        <taxon>Liliopsida</taxon>
        <taxon>Zingiberales</taxon>
        <taxon>Musaceae</taxon>
        <taxon>Musa</taxon>
    </lineage>
</organism>
<dbReference type="OrthoDB" id="611787at2759"/>
<feature type="domain" description="DUF7036" evidence="3">
    <location>
        <begin position="171"/>
        <end position="261"/>
    </location>
</feature>
<protein>
    <recommendedName>
        <fullName evidence="3">DUF7036 domain-containing protein</fullName>
    </recommendedName>
</protein>
<keyword evidence="2" id="KW-0812">Transmembrane</keyword>
<gene>
    <name evidence="4" type="ORF">MUK42_15942</name>
</gene>
<dbReference type="PANTHER" id="PTHR33826">
    <property type="entry name" value="F20B24.21"/>
    <property type="match status" value="1"/>
</dbReference>
<proteinExistence type="predicted"/>
<evidence type="ECO:0000256" key="1">
    <source>
        <dbReference type="SAM" id="MobiDB-lite"/>
    </source>
</evidence>
<evidence type="ECO:0000256" key="2">
    <source>
        <dbReference type="SAM" id="Phobius"/>
    </source>
</evidence>
<feature type="compositionally biased region" description="Pro residues" evidence="1">
    <location>
        <begin position="420"/>
        <end position="435"/>
    </location>
</feature>
<keyword evidence="2" id="KW-0472">Membrane</keyword>
<sequence>MGKPVEVRVEVPDLVLANSAAGGEGGRGGDAGIRRAVSVKCLVVLALGSCVLLSAIFWFPPFRSRRSGFVPDDPDSLHGELVFHGVLSRSCAGGLPSGRLGASYEMRRVFVIWIRLCGIRWISGVLFLNQIELHLLDFAVGSLRSPRFLVGLCLPILAEVYVVENIGRASLVLQKPISLLATNAARLENDILEEIGIPNTKVSVIYMHSLDPENSTYVVFGFLPDPKNASISLSALSILRSTLINLVLQQINISLTSSIFGHPSSFELLKFPGGITVIPLQSDSIWDIAHILFNFTLNNNIEEILENIGRLKDELKFGLNLRSYENVYVKLTNINGSTVTPPVTVEASVLSDMGSGSLLPDRMKQLAQVITRPNANNLGLNNSVFGKVKQVQLSSYLEHSLSMAPGPSPSGSPPVGNLYPEPPASLNPTLSPAPVPSDNHHRQPPCFCCHTFPIKNPMAYAPAPENGIQPDSQSASAPGPSRRNGDPFTNCFPCPSLAPNIGSSVHPYLPTLSGHLRHLASPPSLKAMGPTPKVHAKHSPSSPAASYASRPVQVSESGSRLSPATLLSYASSSLFSKAATYAFWEINLTRLLGLLIFQLVCGPR</sequence>
<keyword evidence="5" id="KW-1185">Reference proteome</keyword>